<dbReference type="PANTHER" id="PTHR21368">
    <property type="entry name" value="50S RIBOSOMAL PROTEIN L9"/>
    <property type="match status" value="1"/>
</dbReference>
<sequence length="152" mass="16258">MATRKLILNQEVDRLGAAGDVVEVKAGYARNLLIPRGWATPWTPGAQKQIDALRKARQSRQIADRDEALALKGKLESTTARIEMKAGKGGRLFGAVTPALVAEALATAVGGEFDRRQVALPGHVKTAGLHTATVRVHDEITANARFEVIGKA</sequence>
<dbReference type="GO" id="GO:0005840">
    <property type="term" value="C:ribosome"/>
    <property type="evidence" value="ECO:0007669"/>
    <property type="project" value="UniProtKB-KW"/>
</dbReference>
<gene>
    <name evidence="7 9" type="primary">rplI</name>
    <name evidence="9" type="ORF">K8V08_05850</name>
</gene>
<organism evidence="9 10">
    <name type="scientific">Brevibacterium senegalense</name>
    <dbReference type="NCBI Taxonomy" id="1033736"/>
    <lineage>
        <taxon>Bacteria</taxon>
        <taxon>Bacillati</taxon>
        <taxon>Actinomycetota</taxon>
        <taxon>Actinomycetes</taxon>
        <taxon>Micrococcales</taxon>
        <taxon>Brevibacteriaceae</taxon>
        <taxon>Brevibacterium</taxon>
    </lineage>
</organism>
<dbReference type="Pfam" id="PF03948">
    <property type="entry name" value="Ribosomal_L9_C"/>
    <property type="match status" value="1"/>
</dbReference>
<evidence type="ECO:0000256" key="2">
    <source>
        <dbReference type="ARBA" id="ARBA00022730"/>
    </source>
</evidence>
<evidence type="ECO:0000256" key="6">
    <source>
        <dbReference type="ARBA" id="ARBA00035292"/>
    </source>
</evidence>
<dbReference type="InterPro" id="IPR036935">
    <property type="entry name" value="Ribosomal_bL9_N_sf"/>
</dbReference>
<keyword evidence="3 7" id="KW-0694">RNA-binding</keyword>
<comment type="caution">
    <text evidence="9">The sequence shown here is derived from an EMBL/GenBank/DDBJ whole genome shotgun (WGS) entry which is preliminary data.</text>
</comment>
<evidence type="ECO:0000313" key="9">
    <source>
        <dbReference type="EMBL" id="HJG79916.1"/>
    </source>
</evidence>
<comment type="similarity">
    <text evidence="1 7">Belongs to the bacterial ribosomal protein bL9 family.</text>
</comment>
<evidence type="ECO:0000256" key="3">
    <source>
        <dbReference type="ARBA" id="ARBA00022884"/>
    </source>
</evidence>
<keyword evidence="5 7" id="KW-0687">Ribonucleoprotein</keyword>
<evidence type="ECO:0000256" key="4">
    <source>
        <dbReference type="ARBA" id="ARBA00022980"/>
    </source>
</evidence>
<dbReference type="GO" id="GO:0006412">
    <property type="term" value="P:translation"/>
    <property type="evidence" value="ECO:0007669"/>
    <property type="project" value="UniProtKB-UniRule"/>
</dbReference>
<dbReference type="Gene3D" id="3.40.5.10">
    <property type="entry name" value="Ribosomal protein L9, N-terminal domain"/>
    <property type="match status" value="1"/>
</dbReference>
<dbReference type="AlphaFoldDB" id="A0A921SNI0"/>
<dbReference type="InterPro" id="IPR009027">
    <property type="entry name" value="Ribosomal_bL9/RNase_H1_N"/>
</dbReference>
<dbReference type="GO" id="GO:0019843">
    <property type="term" value="F:rRNA binding"/>
    <property type="evidence" value="ECO:0007669"/>
    <property type="project" value="UniProtKB-UniRule"/>
</dbReference>
<dbReference type="SUPFAM" id="SSF55653">
    <property type="entry name" value="Ribosomal protein L9 C-domain"/>
    <property type="match status" value="1"/>
</dbReference>
<evidence type="ECO:0000259" key="8">
    <source>
        <dbReference type="PROSITE" id="PS00651"/>
    </source>
</evidence>
<dbReference type="PROSITE" id="PS00651">
    <property type="entry name" value="RIBOSOMAL_L9"/>
    <property type="match status" value="1"/>
</dbReference>
<dbReference type="SUPFAM" id="SSF55658">
    <property type="entry name" value="L9 N-domain-like"/>
    <property type="match status" value="1"/>
</dbReference>
<dbReference type="Gene3D" id="3.10.430.100">
    <property type="entry name" value="Ribosomal protein L9, C-terminal domain"/>
    <property type="match status" value="1"/>
</dbReference>
<feature type="domain" description="Ribosomal protein L9" evidence="8">
    <location>
        <begin position="16"/>
        <end position="43"/>
    </location>
</feature>
<dbReference type="FunFam" id="3.40.5.10:FF:000003">
    <property type="entry name" value="50S ribosomal protein L9"/>
    <property type="match status" value="1"/>
</dbReference>
<dbReference type="InterPro" id="IPR020070">
    <property type="entry name" value="Ribosomal_bL9_N"/>
</dbReference>
<evidence type="ECO:0000256" key="7">
    <source>
        <dbReference type="HAMAP-Rule" id="MF_00503"/>
    </source>
</evidence>
<evidence type="ECO:0000313" key="10">
    <source>
        <dbReference type="Proteomes" id="UP000784435"/>
    </source>
</evidence>
<dbReference type="NCBIfam" id="TIGR00158">
    <property type="entry name" value="L9"/>
    <property type="match status" value="1"/>
</dbReference>
<dbReference type="InterPro" id="IPR020594">
    <property type="entry name" value="Ribosomal_bL9_bac/chp"/>
</dbReference>
<comment type="function">
    <text evidence="7">Binds to the 23S rRNA.</text>
</comment>
<keyword evidence="2 7" id="KW-0699">rRNA-binding</keyword>
<reference evidence="9" key="2">
    <citation type="submission" date="2021-09" db="EMBL/GenBank/DDBJ databases">
        <authorList>
            <person name="Gilroy R."/>
        </authorList>
    </citation>
    <scope>NUCLEOTIDE SEQUENCE</scope>
    <source>
        <strain evidence="9">ChiGjej5B5-7349</strain>
    </source>
</reference>
<name>A0A921SNI0_9MICO</name>
<dbReference type="GO" id="GO:0003735">
    <property type="term" value="F:structural constituent of ribosome"/>
    <property type="evidence" value="ECO:0007669"/>
    <property type="project" value="InterPro"/>
</dbReference>
<dbReference type="Pfam" id="PF01281">
    <property type="entry name" value="Ribosomal_L9_N"/>
    <property type="match status" value="1"/>
</dbReference>
<dbReference type="InterPro" id="IPR020069">
    <property type="entry name" value="Ribosomal_bL9_C"/>
</dbReference>
<proteinExistence type="inferred from homology"/>
<dbReference type="HAMAP" id="MF_00503">
    <property type="entry name" value="Ribosomal_bL9"/>
    <property type="match status" value="1"/>
</dbReference>
<dbReference type="EMBL" id="DYUK01000125">
    <property type="protein sequence ID" value="HJG79916.1"/>
    <property type="molecule type" value="Genomic_DNA"/>
</dbReference>
<accession>A0A921SNI0</accession>
<evidence type="ECO:0000256" key="1">
    <source>
        <dbReference type="ARBA" id="ARBA00010605"/>
    </source>
</evidence>
<evidence type="ECO:0000256" key="5">
    <source>
        <dbReference type="ARBA" id="ARBA00023274"/>
    </source>
</evidence>
<dbReference type="InterPro" id="IPR036791">
    <property type="entry name" value="Ribosomal_bL9_C_sf"/>
</dbReference>
<protein>
    <recommendedName>
        <fullName evidence="6 7">Large ribosomal subunit protein bL9</fullName>
    </recommendedName>
</protein>
<dbReference type="GO" id="GO:1990904">
    <property type="term" value="C:ribonucleoprotein complex"/>
    <property type="evidence" value="ECO:0007669"/>
    <property type="project" value="UniProtKB-KW"/>
</dbReference>
<keyword evidence="4 7" id="KW-0689">Ribosomal protein</keyword>
<reference evidence="9" key="1">
    <citation type="journal article" date="2021" name="PeerJ">
        <title>Extensive microbial diversity within the chicken gut microbiome revealed by metagenomics and culture.</title>
        <authorList>
            <person name="Gilroy R."/>
            <person name="Ravi A."/>
            <person name="Getino M."/>
            <person name="Pursley I."/>
            <person name="Horton D.L."/>
            <person name="Alikhan N.F."/>
            <person name="Baker D."/>
            <person name="Gharbi K."/>
            <person name="Hall N."/>
            <person name="Watson M."/>
            <person name="Adriaenssens E.M."/>
            <person name="Foster-Nyarko E."/>
            <person name="Jarju S."/>
            <person name="Secka A."/>
            <person name="Antonio M."/>
            <person name="Oren A."/>
            <person name="Chaudhuri R.R."/>
            <person name="La Ragione R."/>
            <person name="Hildebrand F."/>
            <person name="Pallen M.J."/>
        </authorList>
    </citation>
    <scope>NUCLEOTIDE SEQUENCE</scope>
    <source>
        <strain evidence="9">ChiGjej5B5-7349</strain>
    </source>
</reference>
<dbReference type="InterPro" id="IPR000244">
    <property type="entry name" value="Ribosomal_bL9"/>
</dbReference>
<dbReference type="Proteomes" id="UP000784435">
    <property type="component" value="Unassembled WGS sequence"/>
</dbReference>